<dbReference type="AlphaFoldDB" id="A0AA40AJ82"/>
<gene>
    <name evidence="2" type="ORF">B0T21DRAFT_296509</name>
</gene>
<feature type="compositionally biased region" description="Basic and acidic residues" evidence="1">
    <location>
        <begin position="566"/>
        <end position="579"/>
    </location>
</feature>
<sequence>MEEAEQADPYPLDAIFQVTHDLETRMAAIDRVLDKFSKMVDESRKDKAQETEVLAMQLAQPILALMRYMDREGCEVTDAMIQQSRQEVWTLSETTEMGIQDILGQLHSMEATFTDKQSLLKRHHNGNDQTLGNQDFGNYAHDITGHSRHRPPLEFGQYSPRSSTPLACSTSSTTWHWKPVDFVSFFSPKDADNHYDLSMIDTAMAGRFFNKVVHRVIKCEHPHFDLYNEVRIPCPAEGQGPLIVGQDPPSIVNWDTWQCVNAMLKNSGDQCCCPDEARYCLRYQVWCISLGPTGSTQNVMKLMWFEIDPVRTGWDVLRAMGSKDWIPVNFVTLFSCAKDVAKNHPEWCDMQAVDDFFVALMIGDSSGRRHECFRHANEYFENVELDGMVSNHYGRYASLSDWNRELDEDQDMDKWKCLNFVLALSKEEAEDYLRDVRDHGGWMMQKCCCPSHTRFCLAIWWESKSNTDGERYNVVRTKWIKRRESDYESDRMLASPVWGEVDPEVEEKLKLAFEAGVVEEHDEDETDDDVETDEDEEMGENEGKGEMSSLFIGSEDGEDTGDDQDQDRSPDSDTLDFERSAPGSPYSPRRSLPKLASRKVGGQRRSRPAEDEGEGKAKRRRVDSTTDGTENAEEQIPREWTWITEKVQFRERGKL</sequence>
<evidence type="ECO:0000313" key="2">
    <source>
        <dbReference type="EMBL" id="KAK0716730.1"/>
    </source>
</evidence>
<feature type="region of interest" description="Disordered" evidence="1">
    <location>
        <begin position="514"/>
        <end position="637"/>
    </location>
</feature>
<dbReference type="EMBL" id="JAUKTV010000014">
    <property type="protein sequence ID" value="KAK0716730.1"/>
    <property type="molecule type" value="Genomic_DNA"/>
</dbReference>
<reference evidence="2" key="1">
    <citation type="submission" date="2023-06" db="EMBL/GenBank/DDBJ databases">
        <title>Genome-scale phylogeny and comparative genomics of the fungal order Sordariales.</title>
        <authorList>
            <consortium name="Lawrence Berkeley National Laboratory"/>
            <person name="Hensen N."/>
            <person name="Bonometti L."/>
            <person name="Westerberg I."/>
            <person name="Brannstrom I.O."/>
            <person name="Guillou S."/>
            <person name="Cros-Aarteil S."/>
            <person name="Calhoun S."/>
            <person name="Haridas S."/>
            <person name="Kuo A."/>
            <person name="Mondo S."/>
            <person name="Pangilinan J."/>
            <person name="Riley R."/>
            <person name="Labutti K."/>
            <person name="Andreopoulos B."/>
            <person name="Lipzen A."/>
            <person name="Chen C."/>
            <person name="Yanf M."/>
            <person name="Daum C."/>
            <person name="Ng V."/>
            <person name="Clum A."/>
            <person name="Steindorff A."/>
            <person name="Ohm R."/>
            <person name="Martin F."/>
            <person name="Silar P."/>
            <person name="Natvig D."/>
            <person name="Lalanne C."/>
            <person name="Gautier V."/>
            <person name="Ament-Velasquez S.L."/>
            <person name="Kruys A."/>
            <person name="Hutchinson M.I."/>
            <person name="Powell A.J."/>
            <person name="Barry K."/>
            <person name="Miller A.N."/>
            <person name="Grigoriev I.V."/>
            <person name="Debuchy R."/>
            <person name="Gladieux P."/>
            <person name="Thoren M.H."/>
            <person name="Johannesson H."/>
        </authorList>
    </citation>
    <scope>NUCLEOTIDE SEQUENCE</scope>
    <source>
        <strain evidence="2">CBS 540.89</strain>
    </source>
</reference>
<organism evidence="2 3">
    <name type="scientific">Apiosordaria backusii</name>
    <dbReference type="NCBI Taxonomy" id="314023"/>
    <lineage>
        <taxon>Eukaryota</taxon>
        <taxon>Fungi</taxon>
        <taxon>Dikarya</taxon>
        <taxon>Ascomycota</taxon>
        <taxon>Pezizomycotina</taxon>
        <taxon>Sordariomycetes</taxon>
        <taxon>Sordariomycetidae</taxon>
        <taxon>Sordariales</taxon>
        <taxon>Lasiosphaeriaceae</taxon>
        <taxon>Apiosordaria</taxon>
    </lineage>
</organism>
<accession>A0AA40AJ82</accession>
<protein>
    <submittedName>
        <fullName evidence="2">Uncharacterized protein</fullName>
    </submittedName>
</protein>
<feature type="compositionally biased region" description="Basic and acidic residues" evidence="1">
    <location>
        <begin position="607"/>
        <end position="616"/>
    </location>
</feature>
<evidence type="ECO:0000256" key="1">
    <source>
        <dbReference type="SAM" id="MobiDB-lite"/>
    </source>
</evidence>
<proteinExistence type="predicted"/>
<dbReference type="Proteomes" id="UP001172159">
    <property type="component" value="Unassembled WGS sequence"/>
</dbReference>
<name>A0AA40AJ82_9PEZI</name>
<feature type="compositionally biased region" description="Acidic residues" evidence="1">
    <location>
        <begin position="520"/>
        <end position="540"/>
    </location>
</feature>
<comment type="caution">
    <text evidence="2">The sequence shown here is derived from an EMBL/GenBank/DDBJ whole genome shotgun (WGS) entry which is preliminary data.</text>
</comment>
<feature type="compositionally biased region" description="Acidic residues" evidence="1">
    <location>
        <begin position="555"/>
        <end position="565"/>
    </location>
</feature>
<evidence type="ECO:0000313" key="3">
    <source>
        <dbReference type="Proteomes" id="UP001172159"/>
    </source>
</evidence>
<keyword evidence="3" id="KW-1185">Reference proteome</keyword>